<dbReference type="AlphaFoldDB" id="A0A835I7X7"/>
<evidence type="ECO:0000313" key="5">
    <source>
        <dbReference type="EMBL" id="KAF9611352.1"/>
    </source>
</evidence>
<keyword evidence="2" id="KW-0863">Zinc-finger</keyword>
<dbReference type="GO" id="GO:0000976">
    <property type="term" value="F:transcription cis-regulatory region binding"/>
    <property type="evidence" value="ECO:0007669"/>
    <property type="project" value="TreeGrafter"/>
</dbReference>
<dbReference type="GO" id="GO:0008270">
    <property type="term" value="F:zinc ion binding"/>
    <property type="evidence" value="ECO:0007669"/>
    <property type="project" value="UniProtKB-KW"/>
</dbReference>
<dbReference type="GO" id="GO:0005634">
    <property type="term" value="C:nucleus"/>
    <property type="evidence" value="ECO:0007669"/>
    <property type="project" value="TreeGrafter"/>
</dbReference>
<proteinExistence type="predicted"/>
<keyword evidence="3" id="KW-0862">Zinc</keyword>
<comment type="caution">
    <text evidence="5">The sequence shown here is derived from an EMBL/GenBank/DDBJ whole genome shotgun (WGS) entry which is preliminary data.</text>
</comment>
<dbReference type="GO" id="GO:0050793">
    <property type="term" value="P:regulation of developmental process"/>
    <property type="evidence" value="ECO:0007669"/>
    <property type="project" value="TreeGrafter"/>
</dbReference>
<evidence type="ECO:0000313" key="6">
    <source>
        <dbReference type="Proteomes" id="UP000631114"/>
    </source>
</evidence>
<dbReference type="PROSITE" id="PS51523">
    <property type="entry name" value="ZF_HD_DIMER"/>
    <property type="match status" value="1"/>
</dbReference>
<protein>
    <recommendedName>
        <fullName evidence="4">ZF-HD dimerization-type domain-containing protein</fullName>
    </recommendedName>
</protein>
<feature type="domain" description="ZF-HD dimerization-type" evidence="4">
    <location>
        <begin position="10"/>
        <end position="57"/>
    </location>
</feature>
<sequence>MGRGRIVKFYFECQKNHAAQLGTLYKDGCNEFLADETKPGGRYCEVCGCHRNYHRKFSMLREVYDTMETQMPPQPQPQPQLNSMPLEMQVVEQTRPRKENTKIY</sequence>
<evidence type="ECO:0000256" key="3">
    <source>
        <dbReference type="ARBA" id="ARBA00022833"/>
    </source>
</evidence>
<evidence type="ECO:0000259" key="4">
    <source>
        <dbReference type="PROSITE" id="PS51523"/>
    </source>
</evidence>
<keyword evidence="1" id="KW-0479">Metal-binding</keyword>
<dbReference type="EMBL" id="JADFTS010000004">
    <property type="protein sequence ID" value="KAF9611352.1"/>
    <property type="molecule type" value="Genomic_DNA"/>
</dbReference>
<dbReference type="NCBIfam" id="TIGR01566">
    <property type="entry name" value="ZF_HD_prot_N"/>
    <property type="match status" value="1"/>
</dbReference>
<evidence type="ECO:0000256" key="1">
    <source>
        <dbReference type="ARBA" id="ARBA00022723"/>
    </source>
</evidence>
<dbReference type="PANTHER" id="PTHR31948">
    <property type="entry name" value="ZINC-FINGER HOMEODOMAIN PROTEIN 2"/>
    <property type="match status" value="1"/>
</dbReference>
<dbReference type="PANTHER" id="PTHR31948:SF140">
    <property type="entry name" value="ZINC-FINGER HOMEODOMAIN PROTEIN 2"/>
    <property type="match status" value="1"/>
</dbReference>
<organism evidence="5 6">
    <name type="scientific">Coptis chinensis</name>
    <dbReference type="NCBI Taxonomy" id="261450"/>
    <lineage>
        <taxon>Eukaryota</taxon>
        <taxon>Viridiplantae</taxon>
        <taxon>Streptophyta</taxon>
        <taxon>Embryophyta</taxon>
        <taxon>Tracheophyta</taxon>
        <taxon>Spermatophyta</taxon>
        <taxon>Magnoliopsida</taxon>
        <taxon>Ranunculales</taxon>
        <taxon>Ranunculaceae</taxon>
        <taxon>Coptidoideae</taxon>
        <taxon>Coptis</taxon>
    </lineage>
</organism>
<dbReference type="Pfam" id="PF04770">
    <property type="entry name" value="ZF-HD_dimer"/>
    <property type="match status" value="1"/>
</dbReference>
<reference evidence="5 6" key="1">
    <citation type="submission" date="2020-10" db="EMBL/GenBank/DDBJ databases">
        <title>The Coptis chinensis genome and diversification of protoberbering-type alkaloids.</title>
        <authorList>
            <person name="Wang B."/>
            <person name="Shu S."/>
            <person name="Song C."/>
            <person name="Liu Y."/>
        </authorList>
    </citation>
    <scope>NUCLEOTIDE SEQUENCE [LARGE SCALE GENOMIC DNA]</scope>
    <source>
        <strain evidence="5">HL-2020</strain>
        <tissue evidence="5">Leaf</tissue>
    </source>
</reference>
<evidence type="ECO:0000256" key="2">
    <source>
        <dbReference type="ARBA" id="ARBA00022771"/>
    </source>
</evidence>
<dbReference type="GO" id="GO:0003700">
    <property type="term" value="F:DNA-binding transcription factor activity"/>
    <property type="evidence" value="ECO:0007669"/>
    <property type="project" value="TreeGrafter"/>
</dbReference>
<gene>
    <name evidence="5" type="ORF">IFM89_030688</name>
</gene>
<accession>A0A835I7X7</accession>
<dbReference type="InterPro" id="IPR006456">
    <property type="entry name" value="ZF_HD_homeobox_Cys/His_dimer"/>
</dbReference>
<name>A0A835I7X7_9MAGN</name>
<dbReference type="OrthoDB" id="682018at2759"/>
<dbReference type="Proteomes" id="UP000631114">
    <property type="component" value="Unassembled WGS sequence"/>
</dbReference>
<keyword evidence="6" id="KW-1185">Reference proteome</keyword>